<organism evidence="2 3">
    <name type="scientific">Sphingobium xenophagum</name>
    <dbReference type="NCBI Taxonomy" id="121428"/>
    <lineage>
        <taxon>Bacteria</taxon>
        <taxon>Pseudomonadati</taxon>
        <taxon>Pseudomonadota</taxon>
        <taxon>Alphaproteobacteria</taxon>
        <taxon>Sphingomonadales</taxon>
        <taxon>Sphingomonadaceae</taxon>
        <taxon>Sphingobium</taxon>
    </lineage>
</organism>
<dbReference type="SUPFAM" id="SSF53474">
    <property type="entry name" value="alpha/beta-Hydrolases"/>
    <property type="match status" value="1"/>
</dbReference>
<protein>
    <submittedName>
        <fullName evidence="2">Fermentation-respiration switch protein FrsA (DUF1100 family)</fullName>
    </submittedName>
</protein>
<gene>
    <name evidence="2" type="ORF">J2W40_000698</name>
</gene>
<dbReference type="Gene3D" id="3.40.50.1820">
    <property type="entry name" value="alpha/beta hydrolase"/>
    <property type="match status" value="1"/>
</dbReference>
<dbReference type="InterPro" id="IPR010520">
    <property type="entry name" value="FrsA-like"/>
</dbReference>
<evidence type="ECO:0000256" key="1">
    <source>
        <dbReference type="ARBA" id="ARBA00022801"/>
    </source>
</evidence>
<proteinExistence type="predicted"/>
<evidence type="ECO:0000313" key="2">
    <source>
        <dbReference type="EMBL" id="MDR7153895.1"/>
    </source>
</evidence>
<dbReference type="PANTHER" id="PTHR22946">
    <property type="entry name" value="DIENELACTONE HYDROLASE DOMAIN-CONTAINING PROTEIN-RELATED"/>
    <property type="match status" value="1"/>
</dbReference>
<dbReference type="PANTHER" id="PTHR22946:SF12">
    <property type="entry name" value="CONIDIAL PIGMENT BIOSYNTHESIS PROTEIN AYG1 (AFU_ORTHOLOGUE AFUA_2G17550)"/>
    <property type="match status" value="1"/>
</dbReference>
<sequence length="398" mass="43843">MKLPHVSGATVERICMFEPFPGNYVWNLATNLALVCGGNHGEIDEANRPIMEAAKAGADAGSALMFDSWLRVADQVAANAAADEAAGFGLSAGSKYLRASGYYLAAERMQSRDYAPRWAAYDRGLELYRKGSALRGLHVDFVEIPYEGSAYTAIFVHDGSGTPRPTLVSVNGLDSMKEQVNMAGHGASNLERGINTLFVDQPGTGEALRKRGLTAVFDAERWGSPAFDYLLTRPDVIHDKIGIFGLSFGGYHAPRIAANDPRYALCAVMGANHVWGQRQRERVANEGENPVPHYWDHVMWVFGFDNQADFLAYADQITLDGQVEKIRVPFLITHGENDRQIPAFNAQLSYDQAVNSPKRTLRMFTKADFEVEHCGADNGTGMRDYIADWCAQTFAEMD</sequence>
<dbReference type="Proteomes" id="UP001267638">
    <property type="component" value="Unassembled WGS sequence"/>
</dbReference>
<comment type="caution">
    <text evidence="2">The sequence shown here is derived from an EMBL/GenBank/DDBJ whole genome shotgun (WGS) entry which is preliminary data.</text>
</comment>
<evidence type="ECO:0000313" key="3">
    <source>
        <dbReference type="Proteomes" id="UP001267638"/>
    </source>
</evidence>
<reference evidence="2 3" key="1">
    <citation type="submission" date="2023-07" db="EMBL/GenBank/DDBJ databases">
        <title>Sorghum-associated microbial communities from plants grown in Nebraska, USA.</title>
        <authorList>
            <person name="Schachtman D."/>
        </authorList>
    </citation>
    <scope>NUCLEOTIDE SEQUENCE [LARGE SCALE GENOMIC DNA]</scope>
    <source>
        <strain evidence="2 3">4256</strain>
    </source>
</reference>
<dbReference type="Pfam" id="PF06500">
    <property type="entry name" value="FrsA-like"/>
    <property type="match status" value="1"/>
</dbReference>
<keyword evidence="1" id="KW-0378">Hydrolase</keyword>
<dbReference type="EMBL" id="JAVDWV010000003">
    <property type="protein sequence ID" value="MDR7153895.1"/>
    <property type="molecule type" value="Genomic_DNA"/>
</dbReference>
<dbReference type="InterPro" id="IPR029058">
    <property type="entry name" value="AB_hydrolase_fold"/>
</dbReference>
<accession>A0ABU1WX83</accession>
<dbReference type="InterPro" id="IPR050261">
    <property type="entry name" value="FrsA_esterase"/>
</dbReference>
<dbReference type="RefSeq" id="WP_310222013.1">
    <property type="nucleotide sequence ID" value="NZ_JAVDWV010000003.1"/>
</dbReference>
<name>A0ABU1WX83_SPHXE</name>
<keyword evidence="3" id="KW-1185">Reference proteome</keyword>